<evidence type="ECO:0000256" key="1">
    <source>
        <dbReference type="ARBA" id="ARBA00008889"/>
    </source>
</evidence>
<dbReference type="Gene3D" id="3.30.70.1730">
    <property type="match status" value="1"/>
</dbReference>
<comment type="caution">
    <text evidence="2">The sequence shown here is derived from an EMBL/GenBank/DDBJ whole genome shotgun (WGS) entry which is preliminary data.</text>
</comment>
<dbReference type="NCBIfam" id="NF000955">
    <property type="entry name" value="PRK00099.1-1"/>
    <property type="match status" value="1"/>
</dbReference>
<accession>A0A645G3B4</accession>
<gene>
    <name evidence="2" type="primary">rplJ_56</name>
    <name evidence="2" type="ORF">SDC9_168730</name>
</gene>
<organism evidence="2">
    <name type="scientific">bioreactor metagenome</name>
    <dbReference type="NCBI Taxonomy" id="1076179"/>
    <lineage>
        <taxon>unclassified sequences</taxon>
        <taxon>metagenomes</taxon>
        <taxon>ecological metagenomes</taxon>
    </lineage>
</organism>
<comment type="similarity">
    <text evidence="1">Belongs to the universal ribosomal protein uL10 family.</text>
</comment>
<reference evidence="2" key="1">
    <citation type="submission" date="2019-08" db="EMBL/GenBank/DDBJ databases">
        <authorList>
            <person name="Kucharzyk K."/>
            <person name="Murdoch R.W."/>
            <person name="Higgins S."/>
            <person name="Loffler F."/>
        </authorList>
    </citation>
    <scope>NUCLEOTIDE SEQUENCE</scope>
</reference>
<dbReference type="Gene3D" id="6.10.250.290">
    <property type="match status" value="1"/>
</dbReference>
<dbReference type="AlphaFoldDB" id="A0A645G3B4"/>
<dbReference type="GO" id="GO:0005840">
    <property type="term" value="C:ribosome"/>
    <property type="evidence" value="ECO:0007669"/>
    <property type="project" value="UniProtKB-KW"/>
</dbReference>
<dbReference type="CDD" id="cd05797">
    <property type="entry name" value="Ribosomal_L10"/>
    <property type="match status" value="1"/>
</dbReference>
<dbReference type="SUPFAM" id="SSF160369">
    <property type="entry name" value="Ribosomal protein L10-like"/>
    <property type="match status" value="1"/>
</dbReference>
<keyword evidence="2" id="KW-0687">Ribonucleoprotein</keyword>
<name>A0A645G3B4_9ZZZZ</name>
<dbReference type="PANTHER" id="PTHR11560">
    <property type="entry name" value="39S RIBOSOMAL PROTEIN L10, MITOCHONDRIAL"/>
    <property type="match status" value="1"/>
</dbReference>
<proteinExistence type="inferred from homology"/>
<dbReference type="InterPro" id="IPR043141">
    <property type="entry name" value="Ribosomal_uL10-like_sf"/>
</dbReference>
<dbReference type="InterPro" id="IPR047865">
    <property type="entry name" value="Ribosomal_uL10_bac_type"/>
</dbReference>
<evidence type="ECO:0000313" key="2">
    <source>
        <dbReference type="EMBL" id="MPN21351.1"/>
    </source>
</evidence>
<keyword evidence="2" id="KW-0689">Ribosomal protein</keyword>
<dbReference type="EMBL" id="VSSQ01069319">
    <property type="protein sequence ID" value="MPN21351.1"/>
    <property type="molecule type" value="Genomic_DNA"/>
</dbReference>
<protein>
    <submittedName>
        <fullName evidence="2">50S ribosomal protein L10</fullName>
    </submittedName>
</protein>
<sequence>MISFAIKDTRFEGLSQYLGGPTTVAISYDESTKAASILNAEAKTLKTLEFKAGVVEGVVYDAEGIQALANIPSREVLLSKLLGSFKSPMSAFARVIQAIADKKPENAEA</sequence>